<feature type="region of interest" description="Disordered" evidence="1">
    <location>
        <begin position="18"/>
        <end position="46"/>
    </location>
</feature>
<dbReference type="RefSeq" id="XP_026676301.1">
    <property type="nucleotide sequence ID" value="XM_026820500.1"/>
</dbReference>
<feature type="compositionally biased region" description="Polar residues" evidence="1">
    <location>
        <begin position="152"/>
        <end position="170"/>
    </location>
</feature>
<evidence type="ECO:0000313" key="3">
    <source>
        <dbReference type="RefSeq" id="XP_026676301.1"/>
    </source>
</evidence>
<evidence type="ECO:0000256" key="1">
    <source>
        <dbReference type="SAM" id="MobiDB-lite"/>
    </source>
</evidence>
<dbReference type="GeneID" id="113465734"/>
<accession>A0A3Q0IJ74</accession>
<sequence>MVGESGKAIKKQLAEGFNEARDQGNSAASDVNSLLSNGVNTDSESGIIGKAVNQLSEGETGTSTGKTMNQLYEGFNKIRELEPLTGENVKEQVSNGVNTVSESGISTGKTINKQLAEGFNEVGDESYSAASNVNSQVSNVVNTVNETGSSTGNQVSDDINAATESGSSVMTEIKGGLADGSAVREQGSTSSTGDEN</sequence>
<name>A0A3Q0IJ74_DIACI</name>
<protein>
    <submittedName>
        <fullName evidence="3">Uncharacterized protein LOC113465734</fullName>
    </submittedName>
</protein>
<reference evidence="3" key="1">
    <citation type="submission" date="2025-08" db="UniProtKB">
        <authorList>
            <consortium name="RefSeq"/>
        </authorList>
    </citation>
    <scope>IDENTIFICATION</scope>
</reference>
<proteinExistence type="predicted"/>
<keyword evidence="2" id="KW-1185">Reference proteome</keyword>
<dbReference type="PaxDb" id="121845-A0A3Q0IJ74"/>
<dbReference type="KEGG" id="dci:113465734"/>
<organism evidence="2 3">
    <name type="scientific">Diaphorina citri</name>
    <name type="common">Asian citrus psyllid</name>
    <dbReference type="NCBI Taxonomy" id="121845"/>
    <lineage>
        <taxon>Eukaryota</taxon>
        <taxon>Metazoa</taxon>
        <taxon>Ecdysozoa</taxon>
        <taxon>Arthropoda</taxon>
        <taxon>Hexapoda</taxon>
        <taxon>Insecta</taxon>
        <taxon>Pterygota</taxon>
        <taxon>Neoptera</taxon>
        <taxon>Paraneoptera</taxon>
        <taxon>Hemiptera</taxon>
        <taxon>Sternorrhyncha</taxon>
        <taxon>Psylloidea</taxon>
        <taxon>Psyllidae</taxon>
        <taxon>Diaphorininae</taxon>
        <taxon>Diaphorina</taxon>
    </lineage>
</organism>
<feature type="compositionally biased region" description="Polar residues" evidence="1">
    <location>
        <begin position="23"/>
        <end position="44"/>
    </location>
</feature>
<dbReference type="AlphaFoldDB" id="A0A3Q0IJ74"/>
<feature type="compositionally biased region" description="Polar residues" evidence="1">
    <location>
        <begin position="186"/>
        <end position="196"/>
    </location>
</feature>
<evidence type="ECO:0000313" key="2">
    <source>
        <dbReference type="Proteomes" id="UP000079169"/>
    </source>
</evidence>
<gene>
    <name evidence="3" type="primary">LOC113465734</name>
</gene>
<dbReference type="Proteomes" id="UP000079169">
    <property type="component" value="Unplaced"/>
</dbReference>
<feature type="region of interest" description="Disordered" evidence="1">
    <location>
        <begin position="145"/>
        <end position="196"/>
    </location>
</feature>